<dbReference type="InterPro" id="IPR036541">
    <property type="entry name" value="PLipase_A1_sf"/>
</dbReference>
<keyword evidence="16" id="KW-0472">Membrane</keyword>
<evidence type="ECO:0000313" key="21">
    <source>
        <dbReference type="EMBL" id="MDH2307354.1"/>
    </source>
</evidence>
<dbReference type="Pfam" id="PF02253">
    <property type="entry name" value="PLA1"/>
    <property type="match status" value="1"/>
</dbReference>
<keyword evidence="11 20" id="KW-0732">Signal</keyword>
<dbReference type="Proteomes" id="UP001162044">
    <property type="component" value="Unassembled WGS sequence"/>
</dbReference>
<evidence type="ECO:0000256" key="14">
    <source>
        <dbReference type="ARBA" id="ARBA00022963"/>
    </source>
</evidence>
<dbReference type="GO" id="GO:0005509">
    <property type="term" value="F:calcium ion binding"/>
    <property type="evidence" value="ECO:0007669"/>
    <property type="project" value="TreeGrafter"/>
</dbReference>
<feature type="active site" description="Proton acceptor" evidence="18">
    <location>
        <position position="167"/>
    </location>
</feature>
<keyword evidence="17 20" id="KW-0998">Cell outer membrane</keyword>
<gene>
    <name evidence="22" type="primary">pldA</name>
    <name evidence="22" type="ORF">NCTC11801_04395</name>
    <name evidence="21" type="ORF">QDQ51_18280</name>
</gene>
<evidence type="ECO:0000256" key="16">
    <source>
        <dbReference type="ARBA" id="ARBA00023136"/>
    </source>
</evidence>
<dbReference type="EMBL" id="UGTZ01000001">
    <property type="protein sequence ID" value="SUC33378.1"/>
    <property type="molecule type" value="Genomic_DNA"/>
</dbReference>
<comment type="cofactor">
    <cofactor evidence="20">
        <name>Ca(2+)</name>
        <dbReference type="ChEBI" id="CHEBI:29108"/>
    </cofactor>
    <text evidence="20">Binds 1 Ca(2+) ion per monomer. In the dimeric form the Ca(2+) is bound by different amino acids with binding of each Ca(2+) shared with ligands coming from each monomer. The Ca(2+) ion may have a role in catalysis.</text>
</comment>
<feature type="signal peptide" evidence="20">
    <location>
        <begin position="1"/>
        <end position="21"/>
    </location>
</feature>
<organism evidence="22 23">
    <name type="scientific">Providencia rettgeri</name>
    <dbReference type="NCBI Taxonomy" id="587"/>
    <lineage>
        <taxon>Bacteria</taxon>
        <taxon>Pseudomonadati</taxon>
        <taxon>Pseudomonadota</taxon>
        <taxon>Gammaproteobacteria</taxon>
        <taxon>Enterobacterales</taxon>
        <taxon>Morganellaceae</taxon>
        <taxon>Providencia</taxon>
    </lineage>
</organism>
<dbReference type="PANTHER" id="PTHR40457">
    <property type="entry name" value="PHOSPHOLIPASE A1"/>
    <property type="match status" value="1"/>
</dbReference>
<evidence type="ECO:0000256" key="1">
    <source>
        <dbReference type="ARBA" id="ARBA00000111"/>
    </source>
</evidence>
<evidence type="ECO:0000256" key="10">
    <source>
        <dbReference type="ARBA" id="ARBA00022723"/>
    </source>
</evidence>
<keyword evidence="8" id="KW-1134">Transmembrane beta strand</keyword>
<protein>
    <recommendedName>
        <fullName evidence="7 20">Phospholipase A1</fullName>
        <ecNumber evidence="5 20">3.1.1.32</ecNumber>
        <ecNumber evidence="6 20">3.1.1.4</ecNumber>
    </recommendedName>
    <alternativeName>
        <fullName evidence="20">Phosphatidylcholine 1-acylhydrolase</fullName>
    </alternativeName>
</protein>
<evidence type="ECO:0000256" key="7">
    <source>
        <dbReference type="ARBA" id="ARBA00021726"/>
    </source>
</evidence>
<dbReference type="GO" id="GO:0008970">
    <property type="term" value="F:phospholipase A1 activity"/>
    <property type="evidence" value="ECO:0007669"/>
    <property type="project" value="UniProtKB-EC"/>
</dbReference>
<evidence type="ECO:0000313" key="22">
    <source>
        <dbReference type="EMBL" id="SUC33378.1"/>
    </source>
</evidence>
<dbReference type="GO" id="GO:0004623">
    <property type="term" value="F:phospholipase A2 activity"/>
    <property type="evidence" value="ECO:0007669"/>
    <property type="project" value="UniProtKB-EC"/>
</dbReference>
<keyword evidence="14 20" id="KW-0442">Lipid degradation</keyword>
<sequence length="297" mass="34288">MRALPILLSAVLSFWSASLFATENTSIQPEQDVKNTLPIRGSIISGLLQHHDNPFVLYPYESNYIIYTYTSSMNKKAISSYNWGDDALKDEVKFQLSLAFPLWAGIAGDDSILAVSYTQRSWWQLSNKKESSPFRETNYEPQVFVGWLTDYQFAGWTLREIETGFNHESNGRSEPTSRSWNRVYARAMAQNGNWQVDLKPWYRIHESEGRDDNSDITKYMGYYRLKVGYALGDSVFTTTGRYNWNTGYGGAELGWSYPISKHVRFYTQLFSGYGESMIDYNYRQTRFGIGVMLNDML</sequence>
<feature type="chain" id="PRO_5043073950" description="Phospholipase A1" evidence="20">
    <location>
        <begin position="22"/>
        <end position="297"/>
    </location>
</feature>
<dbReference type="OMA" id="GAEMNTR"/>
<reference evidence="21" key="2">
    <citation type="submission" date="2023-04" db="EMBL/GenBank/DDBJ databases">
        <authorList>
            <person name="Li W."/>
        </authorList>
    </citation>
    <scope>NUCLEOTIDE SEQUENCE</scope>
    <source>
        <strain evidence="21">QITACRE101</strain>
    </source>
</reference>
<dbReference type="RefSeq" id="WP_004907375.1">
    <property type="nucleotide sequence ID" value="NZ_ABEXOA020000002.1"/>
</dbReference>
<dbReference type="EC" id="3.1.1.4" evidence="6 20"/>
<comment type="similarity">
    <text evidence="3 20">Belongs to the phospholipase A1 family.</text>
</comment>
<evidence type="ECO:0000313" key="23">
    <source>
        <dbReference type="Proteomes" id="UP000254208"/>
    </source>
</evidence>
<comment type="catalytic activity">
    <reaction evidence="1 20">
        <text>a 1,2-diacyl-sn-glycero-3-phosphocholine + H2O = a 2-acyl-sn-glycero-3-phosphocholine + a fatty acid + H(+)</text>
        <dbReference type="Rhea" id="RHEA:18689"/>
        <dbReference type="ChEBI" id="CHEBI:15377"/>
        <dbReference type="ChEBI" id="CHEBI:15378"/>
        <dbReference type="ChEBI" id="CHEBI:28868"/>
        <dbReference type="ChEBI" id="CHEBI:57643"/>
        <dbReference type="ChEBI" id="CHEBI:57875"/>
        <dbReference type="EC" id="3.1.1.32"/>
    </reaction>
</comment>
<evidence type="ECO:0000256" key="4">
    <source>
        <dbReference type="ARBA" id="ARBA00011702"/>
    </source>
</evidence>
<evidence type="ECO:0000256" key="18">
    <source>
        <dbReference type="PIRSR" id="PIRSR603187-1"/>
    </source>
</evidence>
<evidence type="ECO:0000256" key="12">
    <source>
        <dbReference type="ARBA" id="ARBA00022801"/>
    </source>
</evidence>
<dbReference type="Gene3D" id="2.40.230.10">
    <property type="entry name" value="Phospholipase A1"/>
    <property type="match status" value="1"/>
</dbReference>
<feature type="active site" description="Nucleophile" evidence="18">
    <location>
        <position position="169"/>
    </location>
</feature>
<dbReference type="SUPFAM" id="SSF56931">
    <property type="entry name" value="Outer membrane phospholipase A (OMPLA)"/>
    <property type="match status" value="1"/>
</dbReference>
<dbReference type="PANTHER" id="PTHR40457:SF1">
    <property type="entry name" value="PHOSPHOLIPASE A1"/>
    <property type="match status" value="1"/>
</dbReference>
<comment type="subunit">
    <text evidence="4 20">Homodimer; dimerization is reversible, and the dimeric form is the active one.</text>
</comment>
<dbReference type="InterPro" id="IPR003187">
    <property type="entry name" value="PLipase_A1"/>
</dbReference>
<dbReference type="AlphaFoldDB" id="A0A1B8SXC7"/>
<feature type="binding site" description="in dimeric form" evidence="19">
    <location>
        <position position="212"/>
    </location>
    <ligand>
        <name>Ca(2+)</name>
        <dbReference type="ChEBI" id="CHEBI:29108"/>
        <label>1</label>
    </ligand>
</feature>
<evidence type="ECO:0000256" key="6">
    <source>
        <dbReference type="ARBA" id="ARBA00013278"/>
    </source>
</evidence>
<dbReference type="EC" id="3.1.1.32" evidence="5 20"/>
<evidence type="ECO:0000256" key="15">
    <source>
        <dbReference type="ARBA" id="ARBA00023098"/>
    </source>
</evidence>
<dbReference type="OrthoDB" id="188433at2"/>
<evidence type="ECO:0000256" key="13">
    <source>
        <dbReference type="ARBA" id="ARBA00022837"/>
    </source>
</evidence>
<comment type="subcellular location">
    <subcellularLocation>
        <location evidence="20">Cell outer membrane</location>
        <topology evidence="20">Multi-pass membrane protein</topology>
    </subcellularLocation>
    <text evidence="20">One of the very few enzymes located there.</text>
</comment>
<evidence type="ECO:0000256" key="19">
    <source>
        <dbReference type="PIRSR" id="PIRSR603187-2"/>
    </source>
</evidence>
<keyword evidence="15 20" id="KW-0443">Lipid metabolism</keyword>
<evidence type="ECO:0000256" key="5">
    <source>
        <dbReference type="ARBA" id="ARBA00013179"/>
    </source>
</evidence>
<name>A0A1B8SXC7_PRORE</name>
<keyword evidence="10 19" id="KW-0479">Metal-binding</keyword>
<dbReference type="EMBL" id="JARVQW010000011">
    <property type="protein sequence ID" value="MDH2307354.1"/>
    <property type="molecule type" value="Genomic_DNA"/>
</dbReference>
<feature type="binding site" description="in dimeric form" evidence="19">
    <location>
        <position position="131"/>
    </location>
    <ligand>
        <name>Ca(2+)</name>
        <dbReference type="ChEBI" id="CHEBI:29108"/>
        <label>1</label>
    </ligand>
</feature>
<dbReference type="CDD" id="cd00541">
    <property type="entry name" value="OMPLA"/>
    <property type="match status" value="1"/>
</dbReference>
<comment type="catalytic activity">
    <reaction evidence="2 20">
        <text>a 1,2-diacyl-sn-glycero-3-phosphocholine + H2O = a 1-acyl-sn-glycero-3-phosphocholine + a fatty acid + H(+)</text>
        <dbReference type="Rhea" id="RHEA:15801"/>
        <dbReference type="ChEBI" id="CHEBI:15377"/>
        <dbReference type="ChEBI" id="CHEBI:15378"/>
        <dbReference type="ChEBI" id="CHEBI:28868"/>
        <dbReference type="ChEBI" id="CHEBI:57643"/>
        <dbReference type="ChEBI" id="CHEBI:58168"/>
        <dbReference type="EC" id="3.1.1.4"/>
    </reaction>
</comment>
<proteinExistence type="inferred from homology"/>
<feature type="binding site" description="in dimeric form" evidence="19">
    <location>
        <position position="177"/>
    </location>
    <ligand>
        <name>Ca(2+)</name>
        <dbReference type="ChEBI" id="CHEBI:29108"/>
        <label>1</label>
    </ligand>
</feature>
<dbReference type="GO" id="GO:0009279">
    <property type="term" value="C:cell outer membrane"/>
    <property type="evidence" value="ECO:0007669"/>
    <property type="project" value="UniProtKB-SubCell"/>
</dbReference>
<reference evidence="22 23" key="1">
    <citation type="submission" date="2018-06" db="EMBL/GenBank/DDBJ databases">
        <authorList>
            <consortium name="Pathogen Informatics"/>
            <person name="Doyle S."/>
        </authorList>
    </citation>
    <scope>NUCLEOTIDE SEQUENCE [LARGE SCALE GENOMIC DNA]</scope>
    <source>
        <strain evidence="22 23">NCTC11801</strain>
    </source>
</reference>
<dbReference type="PRINTS" id="PR01486">
    <property type="entry name" value="PHPHLIPASEA1"/>
</dbReference>
<dbReference type="GO" id="GO:0016042">
    <property type="term" value="P:lipid catabolic process"/>
    <property type="evidence" value="ECO:0007669"/>
    <property type="project" value="UniProtKB-KW"/>
</dbReference>
<evidence type="ECO:0000256" key="9">
    <source>
        <dbReference type="ARBA" id="ARBA00022692"/>
    </source>
</evidence>
<evidence type="ECO:0000256" key="20">
    <source>
        <dbReference type="RuleBase" id="RU366027"/>
    </source>
</evidence>
<reference evidence="21" key="3">
    <citation type="submission" date="2023-10" db="EMBL/GenBank/DDBJ databases">
        <title>Analysis of Resistance Genes of Carbapenem-resistant Providencia rettgeri.</title>
        <authorList>
            <person name="Liu M."/>
        </authorList>
    </citation>
    <scope>NUCLEOTIDE SEQUENCE</scope>
    <source>
        <strain evidence="21">QITACRE101</strain>
    </source>
</reference>
<accession>A0A1B8SXC7</accession>
<feature type="binding site" description="in dimeric form" evidence="19">
    <location>
        <position position="172"/>
    </location>
    <ligand>
        <name>Ca(2+)</name>
        <dbReference type="ChEBI" id="CHEBI:29108"/>
        <label>2</label>
    </ligand>
</feature>
<dbReference type="Proteomes" id="UP000254208">
    <property type="component" value="Unassembled WGS sequence"/>
</dbReference>
<evidence type="ECO:0000256" key="3">
    <source>
        <dbReference type="ARBA" id="ARBA00010525"/>
    </source>
</evidence>
<keyword evidence="13 19" id="KW-0106">Calcium</keyword>
<evidence type="ECO:0000256" key="2">
    <source>
        <dbReference type="ARBA" id="ARBA00001604"/>
    </source>
</evidence>
<evidence type="ECO:0000256" key="17">
    <source>
        <dbReference type="ARBA" id="ARBA00023237"/>
    </source>
</evidence>
<evidence type="ECO:0000256" key="8">
    <source>
        <dbReference type="ARBA" id="ARBA00022452"/>
    </source>
</evidence>
<keyword evidence="12 20" id="KW-0378">Hydrolase</keyword>
<keyword evidence="9" id="KW-0812">Transmembrane</keyword>
<dbReference type="NCBIfam" id="NF008031">
    <property type="entry name" value="PRK10763.1"/>
    <property type="match status" value="1"/>
</dbReference>
<evidence type="ECO:0000256" key="11">
    <source>
        <dbReference type="ARBA" id="ARBA00022729"/>
    </source>
</evidence>
<comment type="function">
    <text evidence="20">Hydrolysis of phosphatidylcholine with phospholipase A2 (EC 3.1.1.4) and phospholipase A1 (EC 3.1.1.32) activities.</text>
</comment>